<sequence length="108" mass="11205">MLADEGDRLGVEGAMYSRAGSPHGGCDALVAAVYGRIPDFGLEWYSLQFALAPPIAGRIPVIKAILVGIGSLVTYAGLGGSESSRSAHRGPWDLTQGEPAVTQPQGPR</sequence>
<evidence type="ECO:0000313" key="2">
    <source>
        <dbReference type="EMBL" id="KAL2613730.1"/>
    </source>
</evidence>
<organism evidence="2 3">
    <name type="scientific">Riccia fluitans</name>
    <dbReference type="NCBI Taxonomy" id="41844"/>
    <lineage>
        <taxon>Eukaryota</taxon>
        <taxon>Viridiplantae</taxon>
        <taxon>Streptophyta</taxon>
        <taxon>Embryophyta</taxon>
        <taxon>Marchantiophyta</taxon>
        <taxon>Marchantiopsida</taxon>
        <taxon>Marchantiidae</taxon>
        <taxon>Marchantiales</taxon>
        <taxon>Ricciaceae</taxon>
        <taxon>Riccia</taxon>
    </lineage>
</organism>
<proteinExistence type="predicted"/>
<comment type="caution">
    <text evidence="2">The sequence shown here is derived from an EMBL/GenBank/DDBJ whole genome shotgun (WGS) entry which is preliminary data.</text>
</comment>
<name>A0ABD1XXQ3_9MARC</name>
<reference evidence="2 3" key="1">
    <citation type="submission" date="2024-09" db="EMBL/GenBank/DDBJ databases">
        <title>Chromosome-scale assembly of Riccia fluitans.</title>
        <authorList>
            <person name="Paukszto L."/>
            <person name="Sawicki J."/>
            <person name="Karawczyk K."/>
            <person name="Piernik-Szablinska J."/>
            <person name="Szczecinska M."/>
            <person name="Mazdziarz M."/>
        </authorList>
    </citation>
    <scope>NUCLEOTIDE SEQUENCE [LARGE SCALE GENOMIC DNA]</scope>
    <source>
        <strain evidence="2">Rf_01</strain>
        <tissue evidence="2">Aerial parts of the thallus</tissue>
    </source>
</reference>
<evidence type="ECO:0000313" key="3">
    <source>
        <dbReference type="Proteomes" id="UP001605036"/>
    </source>
</evidence>
<keyword evidence="3" id="KW-1185">Reference proteome</keyword>
<dbReference type="EMBL" id="JBHFFA010000007">
    <property type="protein sequence ID" value="KAL2613730.1"/>
    <property type="molecule type" value="Genomic_DNA"/>
</dbReference>
<feature type="region of interest" description="Disordered" evidence="1">
    <location>
        <begin position="81"/>
        <end position="108"/>
    </location>
</feature>
<dbReference type="Proteomes" id="UP001605036">
    <property type="component" value="Unassembled WGS sequence"/>
</dbReference>
<protein>
    <submittedName>
        <fullName evidence="2">Uncharacterized protein</fullName>
    </submittedName>
</protein>
<evidence type="ECO:0000256" key="1">
    <source>
        <dbReference type="SAM" id="MobiDB-lite"/>
    </source>
</evidence>
<gene>
    <name evidence="2" type="ORF">R1flu_025422</name>
</gene>
<accession>A0ABD1XXQ3</accession>
<dbReference type="AlphaFoldDB" id="A0ABD1XXQ3"/>